<dbReference type="GeneID" id="113986872"/>
<evidence type="ECO:0000313" key="3">
    <source>
        <dbReference type="RefSeq" id="XP_039239613.1"/>
    </source>
</evidence>
<evidence type="ECO:0000313" key="2">
    <source>
        <dbReference type="Proteomes" id="UP000504627"/>
    </source>
</evidence>
<dbReference type="InParanoid" id="A0A7R5KPH6"/>
<accession>A0A7R5KPH6</accession>
<keyword evidence="2" id="KW-1185">Reference proteome</keyword>
<evidence type="ECO:0000256" key="1">
    <source>
        <dbReference type="SAM" id="MobiDB-lite"/>
    </source>
</evidence>
<dbReference type="AlphaFoldDB" id="A0A7R5KPH6"/>
<name>A0A7R5KPH6_9PASS</name>
<protein>
    <submittedName>
        <fullName evidence="3">Uncharacterized protein LOC113986872</fullName>
    </submittedName>
</protein>
<feature type="region of interest" description="Disordered" evidence="1">
    <location>
        <begin position="1"/>
        <end position="46"/>
    </location>
</feature>
<feature type="compositionally biased region" description="Gly residues" evidence="1">
    <location>
        <begin position="167"/>
        <end position="181"/>
    </location>
</feature>
<gene>
    <name evidence="3" type="primary">LOC113986872</name>
</gene>
<feature type="region of interest" description="Disordered" evidence="1">
    <location>
        <begin position="150"/>
        <end position="186"/>
    </location>
</feature>
<feature type="region of interest" description="Disordered" evidence="1">
    <location>
        <begin position="316"/>
        <end position="343"/>
    </location>
</feature>
<sequence length="395" mass="42200">MLVDKKFQSSPSANPRLGYRGEGLRGNLPDASSRASTQSPLPCQPPPAPVFFSTFSVATRESRNGTKDARRMPARCSAATLRDLGRSVRGARLYSGIEGRYAICPYGTAGLYQAPRPPLPGDTLVPYSPRSLLSALRSRPLCTVTRRQYGRGFSSPARTGGKKRRSGGGTGGGEVGGGGRGAATNAAPHRTATWLAPRFSPRYFPLTYLLRSRPKADSRGGRGHVFWEGPPFFRVPARQGEGSRLSLWGPAVLEFGAARVPRRERGCRVSGALAVGVGKSLRAPGIAPPAASCCYHHYSLLLLLVNLRGLWKRRPTAGPEETEGTGGSVFSGKVGSAGGQHPRGAVGSDRRCLCIAAGAPAVPGDIPIAPLIPWLDFFWQFSLRELSLRIIHLHC</sequence>
<proteinExistence type="predicted"/>
<dbReference type="Proteomes" id="UP000504627">
    <property type="component" value="Unplaced"/>
</dbReference>
<dbReference type="RefSeq" id="XP_039239613.1">
    <property type="nucleotide sequence ID" value="XM_039383679.1"/>
</dbReference>
<reference evidence="3" key="1">
    <citation type="submission" date="2025-08" db="UniProtKB">
        <authorList>
            <consortium name="RefSeq"/>
        </authorList>
    </citation>
    <scope>IDENTIFICATION</scope>
    <source>
        <tissue evidence="3">Muscle</tissue>
    </source>
</reference>
<organism evidence="2 3">
    <name type="scientific">Pipra filicauda</name>
    <name type="common">Wire-tailed manakin</name>
    <dbReference type="NCBI Taxonomy" id="649802"/>
    <lineage>
        <taxon>Eukaryota</taxon>
        <taxon>Metazoa</taxon>
        <taxon>Chordata</taxon>
        <taxon>Craniata</taxon>
        <taxon>Vertebrata</taxon>
        <taxon>Euteleostomi</taxon>
        <taxon>Archelosauria</taxon>
        <taxon>Archosauria</taxon>
        <taxon>Dinosauria</taxon>
        <taxon>Saurischia</taxon>
        <taxon>Theropoda</taxon>
        <taxon>Coelurosauria</taxon>
        <taxon>Aves</taxon>
        <taxon>Neognathae</taxon>
        <taxon>Neoaves</taxon>
        <taxon>Telluraves</taxon>
        <taxon>Australaves</taxon>
        <taxon>Passeriformes</taxon>
        <taxon>Pipridae</taxon>
        <taxon>Pipra</taxon>
    </lineage>
</organism>